<dbReference type="SUPFAM" id="SSF56024">
    <property type="entry name" value="Phospholipase D/nuclease"/>
    <property type="match status" value="2"/>
</dbReference>
<sequence length="1096" mass="121543">MEDFCVSDDDSSLFSSSSSKSNKRRRGGRRRVAEEGDRHCRKKCRRSIVLVELKHFDLPLLSATTASPADFIRLLPYRPYSIGRSPRRSDFLFHDRRVGRRHCQILFDPLLRKLYLLDGGFDSDNAALQVRASLNGVFVNGVRIKRGMAVELSVGDEVSLVCAKQSHCLVGFAIQRIVFEEKLLAMSAEIESRRSQSQSQSQSQYSQGPVSSQKGNKRVFASKVCDSDSDSDDDTAAVSKCEDLIARANCLLSHCKHILLSDDPVSCIRATTVPTCQPKGSLLCSLNHKLESIGASPVLPSSTLVVRHCEKEVVSEPNGNLVNVCATGDSLSRQNSGLFCSGTATGDGNLEKSLINNVAKDYSLCSGGVVKTKISARGCTGEPPGKGFHLNRLGFMDDSFSGHPTDTSLQELLHPVESISQIFIATFTTDILWFLSSCEIPRHLPVTIACHNTERCWNSSPDCRTSVPYPDFPNLVVVYPPFPEDIAFGKDLKKHGIGCHHPKLFVLQRDDFLRVIVTSANLVPTQWTAVTNTIWWQDFPHKSAPDYMSLFTQIHGPEVNQDSKSDFCSQLAGFMASLLTDVPNKAHWIVELTKYDFKEATGYLVASVPGIHSYRPPNIFPSTHFLQGASEPSGLKFLGSVEASVVGLSYLFHNAADSNGARLKKLASFLGKSCEHTHDFTKVVLIRNKNVPADENAVSIFVPGPNEFSSEDRVQLGFLPRKVAKWVSPLWDIGFFRFSAYVCQKQALTAALGGSNKKVPLFIHVSQGANFQDIPMLIQPKHVDALCSMIAAIQRCSGLWRLQEVLAQYKWPEELESDFIYSASSIGSIDARFLAAFSAAAGKMSLQFDSEESDPEWGCWSASQELKNPSIRIIFPTINRVQNACNGVFPSKRVLCFAERTWERLRTINILHDAIPYPYNRVGHPMHIKVARRCFKSGRDVSSFGWVYCGSHNFSAAAWGRPVFNSYGIKADQEGRPKSSLGQRLHVCNYELGIVFIFPPTKTRDSAASRSNGNLDGIVLPFVVPAPKYGMRDRPATAKAMREVLAALTEKERKTDVEVEEVPDEDELAQETDFVAEEKEEENAYAQILWNHVDSS</sequence>
<dbReference type="STRING" id="63057.A0A2P5FIA3"/>
<feature type="compositionally biased region" description="Acidic residues" evidence="6">
    <location>
        <begin position="1"/>
        <end position="11"/>
    </location>
</feature>
<feature type="region of interest" description="Disordered" evidence="6">
    <location>
        <begin position="194"/>
        <end position="216"/>
    </location>
</feature>
<dbReference type="SUPFAM" id="SSF49879">
    <property type="entry name" value="SMAD/FHA domain"/>
    <property type="match status" value="1"/>
</dbReference>
<dbReference type="Pfam" id="PF08797">
    <property type="entry name" value="HIRAN"/>
    <property type="match status" value="1"/>
</dbReference>
<dbReference type="SMART" id="SM00240">
    <property type="entry name" value="FHA"/>
    <property type="match status" value="1"/>
</dbReference>
<proteinExistence type="predicted"/>
<dbReference type="InParanoid" id="A0A2P5FIA3"/>
<dbReference type="GO" id="GO:0005634">
    <property type="term" value="C:nucleus"/>
    <property type="evidence" value="ECO:0007669"/>
    <property type="project" value="InterPro"/>
</dbReference>
<evidence type="ECO:0000256" key="3">
    <source>
        <dbReference type="PIRSR" id="PIRSR610347-1"/>
    </source>
</evidence>
<dbReference type="Pfam" id="PF00498">
    <property type="entry name" value="FHA"/>
    <property type="match status" value="1"/>
</dbReference>
<feature type="compositionally biased region" description="Low complexity" evidence="6">
    <location>
        <begin position="195"/>
        <end position="213"/>
    </location>
</feature>
<name>A0A2P5FIA3_TREOI</name>
<dbReference type="CDD" id="cd09122">
    <property type="entry name" value="PLDc_Tdp1_1"/>
    <property type="match status" value="1"/>
</dbReference>
<feature type="active site" description="Nucleophile" evidence="3">
    <location>
        <position position="501"/>
    </location>
</feature>
<keyword evidence="9" id="KW-1185">Reference proteome</keyword>
<organism evidence="8 9">
    <name type="scientific">Trema orientale</name>
    <name type="common">Charcoal tree</name>
    <name type="synonym">Celtis orientalis</name>
    <dbReference type="NCBI Taxonomy" id="63057"/>
    <lineage>
        <taxon>Eukaryota</taxon>
        <taxon>Viridiplantae</taxon>
        <taxon>Streptophyta</taxon>
        <taxon>Embryophyta</taxon>
        <taxon>Tracheophyta</taxon>
        <taxon>Spermatophyta</taxon>
        <taxon>Magnoliopsida</taxon>
        <taxon>eudicotyledons</taxon>
        <taxon>Gunneridae</taxon>
        <taxon>Pentapetalae</taxon>
        <taxon>rosids</taxon>
        <taxon>fabids</taxon>
        <taxon>Rosales</taxon>
        <taxon>Cannabaceae</taxon>
        <taxon>Trema</taxon>
    </lineage>
</organism>
<dbReference type="Gene3D" id="3.30.70.2330">
    <property type="match status" value="1"/>
</dbReference>
<evidence type="ECO:0000313" key="8">
    <source>
        <dbReference type="EMBL" id="PON97503.1"/>
    </source>
</evidence>
<dbReference type="AlphaFoldDB" id="A0A2P5FIA3"/>
<dbReference type="CDD" id="cd09123">
    <property type="entry name" value="PLDc_Tdp1_2"/>
    <property type="match status" value="1"/>
</dbReference>
<dbReference type="GO" id="GO:0008270">
    <property type="term" value="F:zinc ion binding"/>
    <property type="evidence" value="ECO:0007669"/>
    <property type="project" value="InterPro"/>
</dbReference>
<evidence type="ECO:0000313" key="9">
    <source>
        <dbReference type="Proteomes" id="UP000237000"/>
    </source>
</evidence>
<dbReference type="FunCoup" id="A0A2P5FIA3">
    <property type="interactions" value="29"/>
</dbReference>
<dbReference type="PANTHER" id="PTHR12415">
    <property type="entry name" value="TYROSYL-DNA PHOSPHODIESTERASE 1"/>
    <property type="match status" value="1"/>
</dbReference>
<dbReference type="PANTHER" id="PTHR12415:SF3">
    <property type="entry name" value="OS04G0403400 PROTEIN"/>
    <property type="match status" value="1"/>
</dbReference>
<dbReference type="OrthoDB" id="47785at2759"/>
<evidence type="ECO:0000256" key="4">
    <source>
        <dbReference type="PIRSR" id="PIRSR610347-2"/>
    </source>
</evidence>
<dbReference type="Pfam" id="PF06087">
    <property type="entry name" value="Tyr-DNA_phospho"/>
    <property type="match status" value="2"/>
</dbReference>
<evidence type="ECO:0000259" key="7">
    <source>
        <dbReference type="PROSITE" id="PS50006"/>
    </source>
</evidence>
<feature type="domain" description="FHA" evidence="7">
    <location>
        <begin position="80"/>
        <end position="144"/>
    </location>
</feature>
<dbReference type="Proteomes" id="UP000237000">
    <property type="component" value="Unassembled WGS sequence"/>
</dbReference>
<dbReference type="Gene3D" id="2.60.200.20">
    <property type="match status" value="1"/>
</dbReference>
<comment type="caution">
    <text evidence="8">The sequence shown here is derived from an EMBL/GenBank/DDBJ whole genome shotgun (WGS) entry which is preliminary data.</text>
</comment>
<dbReference type="InterPro" id="IPR000253">
    <property type="entry name" value="FHA_dom"/>
</dbReference>
<dbReference type="GO" id="GO:0016818">
    <property type="term" value="F:hydrolase activity, acting on acid anhydrides, in phosphorus-containing anhydrides"/>
    <property type="evidence" value="ECO:0007669"/>
    <property type="project" value="InterPro"/>
</dbReference>
<feature type="compositionally biased region" description="Basic residues" evidence="6">
    <location>
        <begin position="21"/>
        <end position="30"/>
    </location>
</feature>
<keyword evidence="2" id="KW-0378">Hydrolase</keyword>
<evidence type="ECO:0000256" key="6">
    <source>
        <dbReference type="SAM" id="MobiDB-lite"/>
    </source>
</evidence>
<protein>
    <submittedName>
        <fullName evidence="8">Tyrosyl-DNA phosphodiesterase I</fullName>
    </submittedName>
</protein>
<dbReference type="InterPro" id="IPR014905">
    <property type="entry name" value="HIRAN"/>
</dbReference>
<evidence type="ECO:0000256" key="5">
    <source>
        <dbReference type="PIRSR" id="PIRSR610347-3"/>
    </source>
</evidence>
<dbReference type="CDD" id="cd00060">
    <property type="entry name" value="FHA"/>
    <property type="match status" value="1"/>
</dbReference>
<feature type="binding site" evidence="4">
    <location>
        <position position="503"/>
    </location>
    <ligand>
        <name>substrate</name>
    </ligand>
</feature>
<dbReference type="PROSITE" id="PS50006">
    <property type="entry name" value="FHA_DOMAIN"/>
    <property type="match status" value="1"/>
</dbReference>
<feature type="active site" description="Proton donor/acceptor" evidence="3">
    <location>
        <position position="927"/>
    </location>
</feature>
<feature type="binding site" evidence="4">
    <location>
        <position position="929"/>
    </location>
    <ligand>
        <name>substrate</name>
    </ligand>
</feature>
<gene>
    <name evidence="8" type="ORF">TorRG33x02_067050</name>
</gene>
<reference evidence="9" key="1">
    <citation type="submission" date="2016-06" db="EMBL/GenBank/DDBJ databases">
        <title>Parallel loss of symbiosis genes in relatives of nitrogen-fixing non-legume Parasponia.</title>
        <authorList>
            <person name="Van Velzen R."/>
            <person name="Holmer R."/>
            <person name="Bu F."/>
            <person name="Rutten L."/>
            <person name="Van Zeijl A."/>
            <person name="Liu W."/>
            <person name="Santuari L."/>
            <person name="Cao Q."/>
            <person name="Sharma T."/>
            <person name="Shen D."/>
            <person name="Roswanjaya Y."/>
            <person name="Wardhani T."/>
            <person name="Kalhor M.S."/>
            <person name="Jansen J."/>
            <person name="Van den Hoogen J."/>
            <person name="Gungor B."/>
            <person name="Hartog M."/>
            <person name="Hontelez J."/>
            <person name="Verver J."/>
            <person name="Yang W.-C."/>
            <person name="Schijlen E."/>
            <person name="Repin R."/>
            <person name="Schilthuizen M."/>
            <person name="Schranz E."/>
            <person name="Heidstra R."/>
            <person name="Miyata K."/>
            <person name="Fedorova E."/>
            <person name="Kohlen W."/>
            <person name="Bisseling T."/>
            <person name="Smit S."/>
            <person name="Geurts R."/>
        </authorList>
    </citation>
    <scope>NUCLEOTIDE SEQUENCE [LARGE SCALE GENOMIC DNA]</scope>
    <source>
        <strain evidence="9">cv. RG33-2</strain>
    </source>
</reference>
<dbReference type="EMBL" id="JXTC01000031">
    <property type="protein sequence ID" value="PON97503.1"/>
    <property type="molecule type" value="Genomic_DNA"/>
</dbReference>
<dbReference type="InterPro" id="IPR010347">
    <property type="entry name" value="Tdp1"/>
</dbReference>
<dbReference type="Gene3D" id="3.30.870.10">
    <property type="entry name" value="Endonuclease Chain A"/>
    <property type="match status" value="2"/>
</dbReference>
<dbReference type="GO" id="GO:0008081">
    <property type="term" value="F:phosphoric diester hydrolase activity"/>
    <property type="evidence" value="ECO:0007669"/>
    <property type="project" value="InterPro"/>
</dbReference>
<evidence type="ECO:0000256" key="2">
    <source>
        <dbReference type="ARBA" id="ARBA00022801"/>
    </source>
</evidence>
<accession>A0A2P5FIA3</accession>
<evidence type="ECO:0000256" key="1">
    <source>
        <dbReference type="ARBA" id="ARBA00022723"/>
    </source>
</evidence>
<feature type="region of interest" description="Disordered" evidence="6">
    <location>
        <begin position="1"/>
        <end position="36"/>
    </location>
</feature>
<dbReference type="GO" id="GO:0003676">
    <property type="term" value="F:nucleic acid binding"/>
    <property type="evidence" value="ECO:0007669"/>
    <property type="project" value="InterPro"/>
</dbReference>
<feature type="site" description="Interaction with DNA" evidence="5">
    <location>
        <position position="955"/>
    </location>
</feature>
<dbReference type="InterPro" id="IPR008984">
    <property type="entry name" value="SMAD_FHA_dom_sf"/>
</dbReference>
<keyword evidence="1" id="KW-0479">Metal-binding</keyword>
<dbReference type="GO" id="GO:0006281">
    <property type="term" value="P:DNA repair"/>
    <property type="evidence" value="ECO:0007669"/>
    <property type="project" value="InterPro"/>
</dbReference>